<dbReference type="GO" id="GO:0006865">
    <property type="term" value="P:amino acid transport"/>
    <property type="evidence" value="ECO:0007669"/>
    <property type="project" value="TreeGrafter"/>
</dbReference>
<dbReference type="EMBL" id="FQWM01000001">
    <property type="protein sequence ID" value="SHG62439.1"/>
    <property type="molecule type" value="Genomic_DNA"/>
</dbReference>
<feature type="domain" description="Solute-binding protein family 3/N-terminal" evidence="5">
    <location>
        <begin position="38"/>
        <end position="268"/>
    </location>
</feature>
<dbReference type="InterPro" id="IPR001638">
    <property type="entry name" value="Solute-binding_3/MltF_N"/>
</dbReference>
<dbReference type="OrthoDB" id="9777941at2"/>
<dbReference type="Pfam" id="PF00497">
    <property type="entry name" value="SBP_bac_3"/>
    <property type="match status" value="1"/>
</dbReference>
<keyword evidence="7" id="KW-1185">Reference proteome</keyword>
<accession>A0A1M5LCJ8</accession>
<dbReference type="Gene3D" id="3.40.190.10">
    <property type="entry name" value="Periplasmic binding protein-like II"/>
    <property type="match status" value="2"/>
</dbReference>
<dbReference type="SMART" id="SM00062">
    <property type="entry name" value="PBPb"/>
    <property type="match status" value="1"/>
</dbReference>
<sequence>MKQIITGATCAALASLAVSLPAQAQDGSTVEAVKSKGVVSCAANGGRQGMSSLDSQGKWVGLDVDTCRAVAAAVLGDAEAINMVKATTQTRFPMLQTGEVDIVTANATWTLSRDAELGINFTVTTFYDGQGFMVPKDLGVSDVAELDGADLCVPPGSNSEKVAADVAQKNNISFNSIVIEDQSELQKAFFNGRCDVHILSTSGLAAARSSLADNPDDWIILPGIYGKDPMGPAVRQGDANWNDIVNWVIFAMIAAEEHAITSANVDEMKTSGDPEVENLLGVKGDLGAKLGLDNEWAYRIIKTVGSYGEVYDRNFGEGSPLKLARGLNGLAADGGMMYSPPFK</sequence>
<evidence type="ECO:0000256" key="4">
    <source>
        <dbReference type="SAM" id="SignalP"/>
    </source>
</evidence>
<comment type="similarity">
    <text evidence="1">Belongs to the bacterial solute-binding protein 3 family.</text>
</comment>
<dbReference type="SUPFAM" id="SSF53850">
    <property type="entry name" value="Periplasmic binding protein-like II"/>
    <property type="match status" value="1"/>
</dbReference>
<evidence type="ECO:0000313" key="6">
    <source>
        <dbReference type="EMBL" id="SHG62439.1"/>
    </source>
</evidence>
<dbReference type="Proteomes" id="UP000184211">
    <property type="component" value="Unassembled WGS sequence"/>
</dbReference>
<dbReference type="STRING" id="870908.SAMN04488044_1215"/>
<gene>
    <name evidence="6" type="ORF">SAMN04488044_1215</name>
</gene>
<dbReference type="RefSeq" id="WP_084604711.1">
    <property type="nucleotide sequence ID" value="NZ_FQWM01000001.1"/>
</dbReference>
<feature type="signal peptide" evidence="4">
    <location>
        <begin position="1"/>
        <end position="24"/>
    </location>
</feature>
<dbReference type="PANTHER" id="PTHR30085:SF7">
    <property type="entry name" value="AMINO-ACID ABC TRANSPORTER-BINDING PROTEIN YHDW-RELATED"/>
    <property type="match status" value="1"/>
</dbReference>
<dbReference type="InterPro" id="IPR051455">
    <property type="entry name" value="Bact_solute-bind_prot3"/>
</dbReference>
<proteinExistence type="inferred from homology"/>
<name>A0A1M5LCJ8_9RHOB</name>
<dbReference type="AlphaFoldDB" id="A0A1M5LCJ8"/>
<organism evidence="6 7">
    <name type="scientific">Cognatishimia maritima</name>
    <dbReference type="NCBI Taxonomy" id="870908"/>
    <lineage>
        <taxon>Bacteria</taxon>
        <taxon>Pseudomonadati</taxon>
        <taxon>Pseudomonadota</taxon>
        <taxon>Alphaproteobacteria</taxon>
        <taxon>Rhodobacterales</taxon>
        <taxon>Paracoccaceae</taxon>
        <taxon>Cognatishimia</taxon>
    </lineage>
</organism>
<dbReference type="CDD" id="cd13692">
    <property type="entry name" value="PBP2_BztA"/>
    <property type="match status" value="1"/>
</dbReference>
<evidence type="ECO:0000256" key="1">
    <source>
        <dbReference type="ARBA" id="ARBA00010333"/>
    </source>
</evidence>
<evidence type="ECO:0000256" key="2">
    <source>
        <dbReference type="ARBA" id="ARBA00022448"/>
    </source>
</evidence>
<evidence type="ECO:0000256" key="3">
    <source>
        <dbReference type="ARBA" id="ARBA00022729"/>
    </source>
</evidence>
<evidence type="ECO:0000313" key="7">
    <source>
        <dbReference type="Proteomes" id="UP000184211"/>
    </source>
</evidence>
<reference evidence="7" key="1">
    <citation type="submission" date="2016-11" db="EMBL/GenBank/DDBJ databases">
        <authorList>
            <person name="Varghese N."/>
            <person name="Submissions S."/>
        </authorList>
    </citation>
    <scope>NUCLEOTIDE SEQUENCE [LARGE SCALE GENOMIC DNA]</scope>
    <source>
        <strain evidence="7">DSM 28223</strain>
    </source>
</reference>
<keyword evidence="2" id="KW-0813">Transport</keyword>
<feature type="chain" id="PRO_5012093034" evidence="4">
    <location>
        <begin position="25"/>
        <end position="343"/>
    </location>
</feature>
<evidence type="ECO:0000259" key="5">
    <source>
        <dbReference type="SMART" id="SM00062"/>
    </source>
</evidence>
<keyword evidence="3 4" id="KW-0732">Signal</keyword>
<protein>
    <submittedName>
        <fullName evidence="6">General L-amino acid transport system substrate-binding protein</fullName>
    </submittedName>
</protein>
<dbReference type="PANTHER" id="PTHR30085">
    <property type="entry name" value="AMINO ACID ABC TRANSPORTER PERMEASE"/>
    <property type="match status" value="1"/>
</dbReference>